<dbReference type="SUPFAM" id="SSF103032">
    <property type="entry name" value="Hypothetical protein YwqG"/>
    <property type="match status" value="1"/>
</dbReference>
<organism evidence="1 2">
    <name type="scientific">Fertoeibacter niger</name>
    <dbReference type="NCBI Taxonomy" id="2656921"/>
    <lineage>
        <taxon>Bacteria</taxon>
        <taxon>Pseudomonadati</taxon>
        <taxon>Pseudomonadota</taxon>
        <taxon>Alphaproteobacteria</taxon>
        <taxon>Rhodobacterales</taxon>
        <taxon>Paracoccaceae</taxon>
        <taxon>Fertoeibacter</taxon>
    </lineage>
</organism>
<evidence type="ECO:0000313" key="2">
    <source>
        <dbReference type="Proteomes" id="UP000484076"/>
    </source>
</evidence>
<dbReference type="Pfam" id="PF09234">
    <property type="entry name" value="DUF1963"/>
    <property type="match status" value="1"/>
</dbReference>
<dbReference type="InterPro" id="IPR035948">
    <property type="entry name" value="YwqG-like_sf"/>
</dbReference>
<dbReference type="Gene3D" id="2.30.320.10">
    <property type="entry name" value="YwqG-like"/>
    <property type="match status" value="1"/>
</dbReference>
<name>A0A8X8GZ63_9RHOB</name>
<accession>A0A8X8GZ63</accession>
<protein>
    <submittedName>
        <fullName evidence="1">DUF1963 domain-containing protein</fullName>
    </submittedName>
</protein>
<comment type="caution">
    <text evidence="1">The sequence shown here is derived from an EMBL/GenBank/DDBJ whole genome shotgun (WGS) entry which is preliminary data.</text>
</comment>
<reference evidence="1" key="1">
    <citation type="submission" date="2020-05" db="EMBL/GenBank/DDBJ databases">
        <title>Fertoebacter nigrum gen. nov., sp. nov., a new member of the family Rhodobacteraceae.</title>
        <authorList>
            <person name="Szuroczki S."/>
            <person name="Abbaszade G."/>
            <person name="Buni D."/>
            <person name="Schumann P."/>
            <person name="Toth E."/>
        </authorList>
    </citation>
    <scope>NUCLEOTIDE SEQUENCE</scope>
    <source>
        <strain evidence="1">RG-N-1a</strain>
    </source>
</reference>
<keyword evidence="2" id="KW-1185">Reference proteome</keyword>
<proteinExistence type="predicted"/>
<evidence type="ECO:0000313" key="1">
    <source>
        <dbReference type="EMBL" id="NUB43915.1"/>
    </source>
</evidence>
<dbReference type="InterPro" id="IPR015315">
    <property type="entry name" value="DUF1963"/>
</dbReference>
<dbReference type="Proteomes" id="UP000484076">
    <property type="component" value="Unassembled WGS sequence"/>
</dbReference>
<dbReference type="RefSeq" id="WP_174539351.1">
    <property type="nucleotide sequence ID" value="NZ_WHUT02000003.1"/>
</dbReference>
<dbReference type="EMBL" id="WHUT02000003">
    <property type="protein sequence ID" value="NUB43915.1"/>
    <property type="molecule type" value="Genomic_DNA"/>
</dbReference>
<gene>
    <name evidence="1" type="ORF">GEU84_005950</name>
</gene>
<sequence length="409" mass="44783">MAQPQPAAPDHSRAQSGEEIADAWMREMALRTGDDERPLQTPAWALLLRSPYVSWQGATSWLGGVPCAPQGFAWPRGADGLPLHFLAQIDLAALRPNPDTGARAPGLPATGALLVFVNHAEQQTLIVPQAAMAAAEPIPPPGDLAGLDSIWHWSKSPTFTRWPVDPLPFTDDGSGWPAAFPRPFDSPSQWITTWAMARTEAAYVLDKFQSTQRQAASFRPARDPGKPLGKVAAKSAAFYARIAEPQFQELHSVIQRWHDAAAAQEPGGKVDQQALAGLFAMRRRITEGMDRHALVLALRGWPSDIWNGLRHTHRKALAEQDVAALPPGLRDFFEAIITSWRGHRLFGLLKTLHENDEDRRGHDLFLSISGDDMVGTQREHTSGTSIWLPRAALVAGQHKGGLLIHHSNG</sequence>
<dbReference type="AlphaFoldDB" id="A0A8X8GZ63"/>